<keyword evidence="2" id="KW-0472">Membrane</keyword>
<dbReference type="Gramene" id="OGLUM02G21810.1">
    <property type="protein sequence ID" value="OGLUM02G21810.1"/>
    <property type="gene ID" value="OGLUM02G21810"/>
</dbReference>
<keyword evidence="2" id="KW-0812">Transmembrane</keyword>
<keyword evidence="2" id="KW-1133">Transmembrane helix</keyword>
<sequence length="135" mass="14443">MPHLSVTDSKVTPHVGPTPTTTGRKATKAARDREGPLAGRRVERRHSPPVGPTHGGLSRALDWLDRWISAMPGSTAVERGVGLVVEVTLAVAGLVVVVAGGRWDGRRRGRRRSLSGALSLPRRKMQSCVDAELPC</sequence>
<keyword evidence="4" id="KW-1185">Reference proteome</keyword>
<feature type="compositionally biased region" description="Low complexity" evidence="1">
    <location>
        <begin position="12"/>
        <end position="24"/>
    </location>
</feature>
<evidence type="ECO:0000313" key="4">
    <source>
        <dbReference type="Proteomes" id="UP000026961"/>
    </source>
</evidence>
<dbReference type="Proteomes" id="UP000026961">
    <property type="component" value="Chromosome 2"/>
</dbReference>
<proteinExistence type="predicted"/>
<name>A0A0D9YU06_9ORYZ</name>
<evidence type="ECO:0000256" key="1">
    <source>
        <dbReference type="SAM" id="MobiDB-lite"/>
    </source>
</evidence>
<dbReference type="AlphaFoldDB" id="A0A0D9YU06"/>
<reference evidence="3" key="2">
    <citation type="submission" date="2018-05" db="EMBL/GenBank/DDBJ databases">
        <title>OgluRS3 (Oryza glumaepatula Reference Sequence Version 3).</title>
        <authorList>
            <person name="Zhang J."/>
            <person name="Kudrna D."/>
            <person name="Lee S."/>
            <person name="Talag J."/>
            <person name="Welchert J."/>
            <person name="Wing R.A."/>
        </authorList>
    </citation>
    <scope>NUCLEOTIDE SEQUENCE [LARGE SCALE GENOMIC DNA]</scope>
</reference>
<reference evidence="3" key="1">
    <citation type="submission" date="2015-04" db="UniProtKB">
        <authorList>
            <consortium name="EnsemblPlants"/>
        </authorList>
    </citation>
    <scope>IDENTIFICATION</scope>
</reference>
<accession>A0A0D9YU06</accession>
<feature type="transmembrane region" description="Helical" evidence="2">
    <location>
        <begin position="81"/>
        <end position="103"/>
    </location>
</feature>
<dbReference type="EnsemblPlants" id="OGLUM02G21810.1">
    <property type="protein sequence ID" value="OGLUM02G21810.1"/>
    <property type="gene ID" value="OGLUM02G21810"/>
</dbReference>
<evidence type="ECO:0000256" key="2">
    <source>
        <dbReference type="SAM" id="Phobius"/>
    </source>
</evidence>
<feature type="region of interest" description="Disordered" evidence="1">
    <location>
        <begin position="1"/>
        <end position="56"/>
    </location>
</feature>
<protein>
    <submittedName>
        <fullName evidence="3">Uncharacterized protein</fullName>
    </submittedName>
</protein>
<evidence type="ECO:0000313" key="3">
    <source>
        <dbReference type="EnsemblPlants" id="OGLUM02G21810.1"/>
    </source>
</evidence>
<dbReference type="HOGENOM" id="CLU_1888971_0_0_1"/>
<feature type="compositionally biased region" description="Polar residues" evidence="1">
    <location>
        <begin position="1"/>
        <end position="10"/>
    </location>
</feature>
<organism evidence="3">
    <name type="scientific">Oryza glumipatula</name>
    <dbReference type="NCBI Taxonomy" id="40148"/>
    <lineage>
        <taxon>Eukaryota</taxon>
        <taxon>Viridiplantae</taxon>
        <taxon>Streptophyta</taxon>
        <taxon>Embryophyta</taxon>
        <taxon>Tracheophyta</taxon>
        <taxon>Spermatophyta</taxon>
        <taxon>Magnoliopsida</taxon>
        <taxon>Liliopsida</taxon>
        <taxon>Poales</taxon>
        <taxon>Poaceae</taxon>
        <taxon>BOP clade</taxon>
        <taxon>Oryzoideae</taxon>
        <taxon>Oryzeae</taxon>
        <taxon>Oryzinae</taxon>
        <taxon>Oryza</taxon>
    </lineage>
</organism>